<evidence type="ECO:0000256" key="6">
    <source>
        <dbReference type="ARBA" id="ARBA00048493"/>
    </source>
</evidence>
<organism evidence="8 9">
    <name type="scientific">Actinidia rufa</name>
    <dbReference type="NCBI Taxonomy" id="165716"/>
    <lineage>
        <taxon>Eukaryota</taxon>
        <taxon>Viridiplantae</taxon>
        <taxon>Streptophyta</taxon>
        <taxon>Embryophyta</taxon>
        <taxon>Tracheophyta</taxon>
        <taxon>Spermatophyta</taxon>
        <taxon>Magnoliopsida</taxon>
        <taxon>eudicotyledons</taxon>
        <taxon>Gunneridae</taxon>
        <taxon>Pentapetalae</taxon>
        <taxon>asterids</taxon>
        <taxon>Ericales</taxon>
        <taxon>Actinidiaceae</taxon>
        <taxon>Actinidia</taxon>
    </lineage>
</organism>
<feature type="region of interest" description="Disordered" evidence="7">
    <location>
        <begin position="1"/>
        <end position="20"/>
    </location>
</feature>
<dbReference type="InterPro" id="IPR029044">
    <property type="entry name" value="Nucleotide-diphossugar_trans"/>
</dbReference>
<evidence type="ECO:0000256" key="5">
    <source>
        <dbReference type="ARBA" id="ARBA00022695"/>
    </source>
</evidence>
<dbReference type="Gene3D" id="3.90.550.10">
    <property type="entry name" value="Spore Coat Polysaccharide Biosynthesis Protein SpsA, Chain A"/>
    <property type="match status" value="1"/>
</dbReference>
<dbReference type="PANTHER" id="PTHR11952:SF2">
    <property type="entry name" value="LD24639P"/>
    <property type="match status" value="1"/>
</dbReference>
<dbReference type="AlphaFoldDB" id="A0A7J0DXH3"/>
<evidence type="ECO:0000256" key="3">
    <source>
        <dbReference type="ARBA" id="ARBA00012457"/>
    </source>
</evidence>
<dbReference type="GO" id="GO:0006048">
    <property type="term" value="P:UDP-N-acetylglucosamine biosynthetic process"/>
    <property type="evidence" value="ECO:0007669"/>
    <property type="project" value="TreeGrafter"/>
</dbReference>
<keyword evidence="9" id="KW-1185">Reference proteome</keyword>
<dbReference type="SUPFAM" id="SSF53448">
    <property type="entry name" value="Nucleotide-diphospho-sugar transferases"/>
    <property type="match status" value="1"/>
</dbReference>
<dbReference type="InterPro" id="IPR002618">
    <property type="entry name" value="UDPGP_fam"/>
</dbReference>
<accession>A0A7J0DXH3</accession>
<keyword evidence="5 8" id="KW-0548">Nucleotidyltransferase</keyword>
<sequence length="248" mass="27819">MREPVAQVVSDVNNGSSSPPQALLERLKDFGQEDAFALWDELSSEERDLLVKDIERLDLPRIDRIIRCSFRSQGLPAAAIEPVPEGSVSTVEERTLEEREKWWKMGLKAISEGKLAVLLLSGGQGTRLGSSDPKGCFNIGLPSGKSLFQLQAERILCVQKLAAQSLNDGSGGFVPIRWYIMTSPFTDDATRKFFESHKYFGLEADQVICIHFLYFRISSKPFLTLQRPCRSSSSNRVRYLVCQRTGDL</sequence>
<proteinExistence type="inferred from homology"/>
<dbReference type="InterPro" id="IPR039741">
    <property type="entry name" value="UDP-sugar_pyrophosphorylase"/>
</dbReference>
<reference evidence="9" key="1">
    <citation type="submission" date="2019-07" db="EMBL/GenBank/DDBJ databases">
        <title>De Novo Assembly of kiwifruit Actinidia rufa.</title>
        <authorList>
            <person name="Sugita-Konishi S."/>
            <person name="Sato K."/>
            <person name="Mori E."/>
            <person name="Abe Y."/>
            <person name="Kisaki G."/>
            <person name="Hamano K."/>
            <person name="Suezawa K."/>
            <person name="Otani M."/>
            <person name="Fukuda T."/>
            <person name="Manabe T."/>
            <person name="Gomi K."/>
            <person name="Tabuchi M."/>
            <person name="Akimitsu K."/>
            <person name="Kataoka I."/>
        </authorList>
    </citation>
    <scope>NUCLEOTIDE SEQUENCE [LARGE SCALE GENOMIC DNA]</scope>
    <source>
        <strain evidence="9">cv. Fuchu</strain>
    </source>
</reference>
<evidence type="ECO:0000313" key="9">
    <source>
        <dbReference type="Proteomes" id="UP000585474"/>
    </source>
</evidence>
<evidence type="ECO:0000256" key="7">
    <source>
        <dbReference type="SAM" id="MobiDB-lite"/>
    </source>
</evidence>
<dbReference type="OrthoDB" id="532420at2759"/>
<name>A0A7J0DXH3_9ERIC</name>
<dbReference type="Pfam" id="PF01704">
    <property type="entry name" value="UDPGP"/>
    <property type="match status" value="1"/>
</dbReference>
<comment type="pathway">
    <text evidence="1">Nucleotide-sugar biosynthesis; UDP-N-acetyl-alpha-D-glucosamine biosynthesis; UDP-N-acetyl-alpha-D-glucosamine from N-acetyl-alpha-D-glucosamine 1-phosphate: step 1/1.</text>
</comment>
<keyword evidence="4 8" id="KW-0808">Transferase</keyword>
<evidence type="ECO:0000256" key="4">
    <source>
        <dbReference type="ARBA" id="ARBA00022679"/>
    </source>
</evidence>
<comment type="caution">
    <text evidence="8">The sequence shown here is derived from an EMBL/GenBank/DDBJ whole genome shotgun (WGS) entry which is preliminary data.</text>
</comment>
<feature type="compositionally biased region" description="Polar residues" evidence="7">
    <location>
        <begin position="10"/>
        <end position="20"/>
    </location>
</feature>
<dbReference type="EC" id="2.7.7.23" evidence="3"/>
<dbReference type="GO" id="GO:0003977">
    <property type="term" value="F:UDP-N-acetylglucosamine diphosphorylase activity"/>
    <property type="evidence" value="ECO:0007669"/>
    <property type="project" value="UniProtKB-EC"/>
</dbReference>
<evidence type="ECO:0000256" key="1">
    <source>
        <dbReference type="ARBA" id="ARBA00005208"/>
    </source>
</evidence>
<dbReference type="EMBL" id="BJWL01000442">
    <property type="protein sequence ID" value="GFS44822.1"/>
    <property type="molecule type" value="Genomic_DNA"/>
</dbReference>
<comment type="similarity">
    <text evidence="2">Belongs to the UDPGP type 1 family.</text>
</comment>
<evidence type="ECO:0000256" key="2">
    <source>
        <dbReference type="ARBA" id="ARBA00010401"/>
    </source>
</evidence>
<dbReference type="Proteomes" id="UP000585474">
    <property type="component" value="Unassembled WGS sequence"/>
</dbReference>
<gene>
    <name evidence="8" type="ORF">Acr_00g0092190</name>
</gene>
<dbReference type="PANTHER" id="PTHR11952">
    <property type="entry name" value="UDP- GLUCOSE PYROPHOSPHORYLASE"/>
    <property type="match status" value="1"/>
</dbReference>
<evidence type="ECO:0000313" key="8">
    <source>
        <dbReference type="EMBL" id="GFS44822.1"/>
    </source>
</evidence>
<dbReference type="FunFam" id="3.90.550.10:FF:000436">
    <property type="entry name" value="Uncharacterized protein"/>
    <property type="match status" value="1"/>
</dbReference>
<comment type="catalytic activity">
    <reaction evidence="6">
        <text>N-acetyl-alpha-D-glucosamine 1-phosphate + UTP + H(+) = UDP-N-acetyl-alpha-D-glucosamine + diphosphate</text>
        <dbReference type="Rhea" id="RHEA:13509"/>
        <dbReference type="ChEBI" id="CHEBI:15378"/>
        <dbReference type="ChEBI" id="CHEBI:33019"/>
        <dbReference type="ChEBI" id="CHEBI:46398"/>
        <dbReference type="ChEBI" id="CHEBI:57705"/>
        <dbReference type="ChEBI" id="CHEBI:57776"/>
        <dbReference type="EC" id="2.7.7.23"/>
    </reaction>
</comment>
<protein>
    <recommendedName>
        <fullName evidence="3">UDP-N-acetylglucosamine diphosphorylase</fullName>
        <ecNumber evidence="3">2.7.7.23</ecNumber>
    </recommendedName>
</protein>